<accession>A0A368Y3W9</accession>
<keyword evidence="5 8" id="KW-0238">DNA-binding</keyword>
<dbReference type="GO" id="GO:0006355">
    <property type="term" value="P:regulation of DNA-templated transcription"/>
    <property type="evidence" value="ECO:0007669"/>
    <property type="project" value="InterPro"/>
</dbReference>
<evidence type="ECO:0000256" key="3">
    <source>
        <dbReference type="ARBA" id="ARBA00023012"/>
    </source>
</evidence>
<dbReference type="SMART" id="SM00862">
    <property type="entry name" value="Trans_reg_C"/>
    <property type="match status" value="1"/>
</dbReference>
<dbReference type="GO" id="GO:0032993">
    <property type="term" value="C:protein-DNA complex"/>
    <property type="evidence" value="ECO:0007669"/>
    <property type="project" value="TreeGrafter"/>
</dbReference>
<evidence type="ECO:0000259" key="10">
    <source>
        <dbReference type="PROSITE" id="PS51755"/>
    </source>
</evidence>
<evidence type="ECO:0000313" key="11">
    <source>
        <dbReference type="EMBL" id="RCW74973.1"/>
    </source>
</evidence>
<evidence type="ECO:0000256" key="5">
    <source>
        <dbReference type="ARBA" id="ARBA00023125"/>
    </source>
</evidence>
<dbReference type="InterPro" id="IPR001867">
    <property type="entry name" value="OmpR/PhoB-type_DNA-bd"/>
</dbReference>
<dbReference type="CDD" id="cd00383">
    <property type="entry name" value="trans_reg_C"/>
    <property type="match status" value="1"/>
</dbReference>
<dbReference type="PANTHER" id="PTHR48111:SF73">
    <property type="entry name" value="ALKALINE PHOSPHATASE SYNTHESIS TRANSCRIPTIONAL REGULATORY PROTEIN PHOP"/>
    <property type="match status" value="1"/>
</dbReference>
<organism evidence="11 12">
    <name type="scientific">Saliterribacillus persicus</name>
    <dbReference type="NCBI Taxonomy" id="930114"/>
    <lineage>
        <taxon>Bacteria</taxon>
        <taxon>Bacillati</taxon>
        <taxon>Bacillota</taxon>
        <taxon>Bacilli</taxon>
        <taxon>Bacillales</taxon>
        <taxon>Bacillaceae</taxon>
        <taxon>Saliterribacillus</taxon>
    </lineage>
</organism>
<keyword evidence="4" id="KW-0805">Transcription regulation</keyword>
<evidence type="ECO:0000259" key="9">
    <source>
        <dbReference type="PROSITE" id="PS50110"/>
    </source>
</evidence>
<evidence type="ECO:0000313" key="12">
    <source>
        <dbReference type="Proteomes" id="UP000252585"/>
    </source>
</evidence>
<proteinExistence type="predicted"/>
<dbReference type="Pfam" id="PF00486">
    <property type="entry name" value="Trans_reg_C"/>
    <property type="match status" value="1"/>
</dbReference>
<evidence type="ECO:0000256" key="2">
    <source>
        <dbReference type="ARBA" id="ARBA00022553"/>
    </source>
</evidence>
<dbReference type="EMBL" id="QPJJ01000003">
    <property type="protein sequence ID" value="RCW74973.1"/>
    <property type="molecule type" value="Genomic_DNA"/>
</dbReference>
<comment type="caution">
    <text evidence="11">The sequence shown here is derived from an EMBL/GenBank/DDBJ whole genome shotgun (WGS) entry which is preliminary data.</text>
</comment>
<dbReference type="InterPro" id="IPR011006">
    <property type="entry name" value="CheY-like_superfamily"/>
</dbReference>
<dbReference type="PANTHER" id="PTHR48111">
    <property type="entry name" value="REGULATOR OF RPOS"/>
    <property type="match status" value="1"/>
</dbReference>
<comment type="subcellular location">
    <subcellularLocation>
        <location evidence="1">Cytoplasm</location>
    </subcellularLocation>
</comment>
<sequence>MITLTKVLIVDDEKMIGEVLTAYFEKEGWEIESAFNGVEALKKIKEMKPDVVLLDLMLPDISGEEVCRLTRMESNVPIIMLTAKSAEEDLINGIVIGADDYITKPFSPREVVVRVKAILRRVGKTKNVDLLSFNHKDLVIDTVKKEVKRREETVLLTPNEYKLIVGMAVHPGRVYSRADLLAKLQDDIHFYEGYERNIDTHIKNLRKKVEADTRNPVYILTVFGMGYKFGGEPDEVLSLF</sequence>
<feature type="domain" description="Response regulatory" evidence="9">
    <location>
        <begin position="6"/>
        <end position="119"/>
    </location>
</feature>
<keyword evidence="2 7" id="KW-0597">Phosphoprotein</keyword>
<dbReference type="Gene3D" id="3.40.50.2300">
    <property type="match status" value="1"/>
</dbReference>
<evidence type="ECO:0000256" key="8">
    <source>
        <dbReference type="PROSITE-ProRule" id="PRU01091"/>
    </source>
</evidence>
<dbReference type="InterPro" id="IPR039420">
    <property type="entry name" value="WalR-like"/>
</dbReference>
<feature type="domain" description="OmpR/PhoB-type" evidence="10">
    <location>
        <begin position="128"/>
        <end position="231"/>
    </location>
</feature>
<evidence type="ECO:0000256" key="6">
    <source>
        <dbReference type="ARBA" id="ARBA00023163"/>
    </source>
</evidence>
<dbReference type="Proteomes" id="UP000252585">
    <property type="component" value="Unassembled WGS sequence"/>
</dbReference>
<dbReference type="InterPro" id="IPR016032">
    <property type="entry name" value="Sig_transdc_resp-reg_C-effctor"/>
</dbReference>
<evidence type="ECO:0000256" key="4">
    <source>
        <dbReference type="ARBA" id="ARBA00023015"/>
    </source>
</evidence>
<name>A0A368Y3W9_9BACI</name>
<gene>
    <name evidence="11" type="ORF">DFR57_103270</name>
</gene>
<reference evidence="11 12" key="1">
    <citation type="submission" date="2018-07" db="EMBL/GenBank/DDBJ databases">
        <title>Genomic Encyclopedia of Type Strains, Phase IV (KMG-IV): sequencing the most valuable type-strain genomes for metagenomic binning, comparative biology and taxonomic classification.</title>
        <authorList>
            <person name="Goeker M."/>
        </authorList>
    </citation>
    <scope>NUCLEOTIDE SEQUENCE [LARGE SCALE GENOMIC DNA]</scope>
    <source>
        <strain evidence="11 12">DSM 27696</strain>
    </source>
</reference>
<protein>
    <submittedName>
        <fullName evidence="11">DNA-binding response OmpR family regulator</fullName>
    </submittedName>
</protein>
<dbReference type="InterPro" id="IPR001789">
    <property type="entry name" value="Sig_transdc_resp-reg_receiver"/>
</dbReference>
<dbReference type="Gene3D" id="6.10.250.690">
    <property type="match status" value="1"/>
</dbReference>
<dbReference type="GO" id="GO:0000976">
    <property type="term" value="F:transcription cis-regulatory region binding"/>
    <property type="evidence" value="ECO:0007669"/>
    <property type="project" value="TreeGrafter"/>
</dbReference>
<feature type="DNA-binding region" description="OmpR/PhoB-type" evidence="8">
    <location>
        <begin position="128"/>
        <end position="231"/>
    </location>
</feature>
<dbReference type="Pfam" id="PF00072">
    <property type="entry name" value="Response_reg"/>
    <property type="match status" value="1"/>
</dbReference>
<dbReference type="Gene3D" id="1.10.10.10">
    <property type="entry name" value="Winged helix-like DNA-binding domain superfamily/Winged helix DNA-binding domain"/>
    <property type="match status" value="1"/>
</dbReference>
<feature type="modified residue" description="4-aspartylphosphate" evidence="7">
    <location>
        <position position="55"/>
    </location>
</feature>
<dbReference type="SUPFAM" id="SSF52172">
    <property type="entry name" value="CheY-like"/>
    <property type="match status" value="1"/>
</dbReference>
<evidence type="ECO:0000256" key="1">
    <source>
        <dbReference type="ARBA" id="ARBA00004496"/>
    </source>
</evidence>
<dbReference type="GO" id="GO:0005829">
    <property type="term" value="C:cytosol"/>
    <property type="evidence" value="ECO:0007669"/>
    <property type="project" value="TreeGrafter"/>
</dbReference>
<keyword evidence="3" id="KW-0902">Two-component regulatory system</keyword>
<dbReference type="PROSITE" id="PS51755">
    <property type="entry name" value="OMPR_PHOB"/>
    <property type="match status" value="1"/>
</dbReference>
<keyword evidence="6" id="KW-0804">Transcription</keyword>
<dbReference type="AlphaFoldDB" id="A0A368Y3W9"/>
<dbReference type="SMART" id="SM00448">
    <property type="entry name" value="REC"/>
    <property type="match status" value="1"/>
</dbReference>
<evidence type="ECO:0000256" key="7">
    <source>
        <dbReference type="PROSITE-ProRule" id="PRU00169"/>
    </source>
</evidence>
<dbReference type="PROSITE" id="PS50110">
    <property type="entry name" value="RESPONSE_REGULATORY"/>
    <property type="match status" value="1"/>
</dbReference>
<dbReference type="GO" id="GO:0000156">
    <property type="term" value="F:phosphorelay response regulator activity"/>
    <property type="evidence" value="ECO:0007669"/>
    <property type="project" value="TreeGrafter"/>
</dbReference>
<dbReference type="SUPFAM" id="SSF46894">
    <property type="entry name" value="C-terminal effector domain of the bipartite response regulators"/>
    <property type="match status" value="1"/>
</dbReference>
<dbReference type="InterPro" id="IPR036388">
    <property type="entry name" value="WH-like_DNA-bd_sf"/>
</dbReference>
<keyword evidence="12" id="KW-1185">Reference proteome</keyword>
<dbReference type="FunFam" id="3.40.50.2300:FF:000001">
    <property type="entry name" value="DNA-binding response regulator PhoB"/>
    <property type="match status" value="1"/>
</dbReference>